<reference evidence="2 3" key="1">
    <citation type="submission" date="2015-08" db="EMBL/GenBank/DDBJ databases">
        <title>Next Generation Sequencing and Analysis of the Genome of Puccinia sorghi L Schw, the Causal Agent of Maize Common Rust.</title>
        <authorList>
            <person name="Rochi L."/>
            <person name="Burguener G."/>
            <person name="Darino M."/>
            <person name="Turjanski A."/>
            <person name="Kreff E."/>
            <person name="Dieguez M.J."/>
            <person name="Sacco F."/>
        </authorList>
    </citation>
    <scope>NUCLEOTIDE SEQUENCE [LARGE SCALE GENOMIC DNA]</scope>
    <source>
        <strain evidence="2 3">RO10H11247</strain>
    </source>
</reference>
<dbReference type="Pfam" id="PF26138">
    <property type="entry name" value="DUF8040"/>
    <property type="match status" value="1"/>
</dbReference>
<gene>
    <name evidence="2" type="ORF">VP01_1182g2</name>
</gene>
<name>A0A0L6VR22_9BASI</name>
<protein>
    <recommendedName>
        <fullName evidence="1">DUF8040 domain-containing protein</fullName>
    </recommendedName>
</protein>
<accession>A0A0L6VR22</accession>
<keyword evidence="3" id="KW-1185">Reference proteome</keyword>
<sequence length="126" mass="14415">MILAKKLPICRLLPHHTHSILHGNPWRCVGVLRIPSSTCFFICDQLFEIENEPISKLISIEEQLAISLSITGHSNSNGQAQDRFQHFGQTISKNVHHFCMRSYTQLSIPPYQSLTAKPSFYLSIFY</sequence>
<dbReference type="OrthoDB" id="784298at2759"/>
<proteinExistence type="predicted"/>
<evidence type="ECO:0000259" key="1">
    <source>
        <dbReference type="Pfam" id="PF26138"/>
    </source>
</evidence>
<evidence type="ECO:0000313" key="2">
    <source>
        <dbReference type="EMBL" id="KNZ63139.1"/>
    </source>
</evidence>
<dbReference type="Proteomes" id="UP000037035">
    <property type="component" value="Unassembled WGS sequence"/>
</dbReference>
<dbReference type="VEuPathDB" id="FungiDB:VP01_1182g2"/>
<feature type="domain" description="DUF8040" evidence="1">
    <location>
        <begin position="17"/>
        <end position="98"/>
    </location>
</feature>
<dbReference type="InterPro" id="IPR058353">
    <property type="entry name" value="DUF8040"/>
</dbReference>
<dbReference type="AlphaFoldDB" id="A0A0L6VR22"/>
<comment type="caution">
    <text evidence="2">The sequence shown here is derived from an EMBL/GenBank/DDBJ whole genome shotgun (WGS) entry which is preliminary data.</text>
</comment>
<dbReference type="EMBL" id="LAVV01002032">
    <property type="protein sequence ID" value="KNZ63139.1"/>
    <property type="molecule type" value="Genomic_DNA"/>
</dbReference>
<organism evidence="2 3">
    <name type="scientific">Puccinia sorghi</name>
    <dbReference type="NCBI Taxonomy" id="27349"/>
    <lineage>
        <taxon>Eukaryota</taxon>
        <taxon>Fungi</taxon>
        <taxon>Dikarya</taxon>
        <taxon>Basidiomycota</taxon>
        <taxon>Pucciniomycotina</taxon>
        <taxon>Pucciniomycetes</taxon>
        <taxon>Pucciniales</taxon>
        <taxon>Pucciniaceae</taxon>
        <taxon>Puccinia</taxon>
    </lineage>
</organism>
<evidence type="ECO:0000313" key="3">
    <source>
        <dbReference type="Proteomes" id="UP000037035"/>
    </source>
</evidence>